<dbReference type="VEuPathDB" id="FungiDB:GWK60_M05049"/>
<feature type="compositionally biased region" description="Basic residues" evidence="1">
    <location>
        <begin position="266"/>
        <end position="279"/>
    </location>
</feature>
<evidence type="ECO:0000256" key="1">
    <source>
        <dbReference type="SAM" id="MobiDB-lite"/>
    </source>
</evidence>
<accession>A0A0W0CY11</accession>
<proteinExistence type="predicted"/>
<evidence type="ECO:0000313" key="2">
    <source>
        <dbReference type="EMBL" id="KTB08018.1"/>
    </source>
</evidence>
<dbReference type="VEuPathDB" id="FungiDB:B1J91_M05115g2"/>
<gene>
    <name evidence="2" type="ORF">AO440_004074</name>
</gene>
<dbReference type="Pfam" id="PF17241">
    <property type="entry name" value="Retrotran_gag_4"/>
    <property type="match status" value="1"/>
</dbReference>
<evidence type="ECO:0000313" key="3">
    <source>
        <dbReference type="Proteomes" id="UP000054886"/>
    </source>
</evidence>
<reference evidence="2 3" key="1">
    <citation type="submission" date="2015-10" db="EMBL/GenBank/DDBJ databases">
        <title>Draft genomes sequences of Candida glabrata isolates 1A, 1B, 2A, 2B, 3A and 3B.</title>
        <authorList>
            <person name="Haavelsrud O.E."/>
            <person name="Gaustad P."/>
        </authorList>
    </citation>
    <scope>NUCLEOTIDE SEQUENCE [LARGE SCALE GENOMIC DNA]</scope>
    <source>
        <strain evidence="2">910700640</strain>
    </source>
</reference>
<dbReference type="EMBL" id="LLZZ01000106">
    <property type="protein sequence ID" value="KTB08018.1"/>
    <property type="molecule type" value="Genomic_DNA"/>
</dbReference>
<feature type="region of interest" description="Disordered" evidence="1">
    <location>
        <begin position="253"/>
        <end position="279"/>
    </location>
</feature>
<comment type="caution">
    <text evidence="2">The sequence shown here is derived from an EMBL/GenBank/DDBJ whole genome shotgun (WGS) entry which is preliminary data.</text>
</comment>
<sequence>MELVYPLLCQTIANGELPSLKQQVMSLAANTYDASTTIKLTEVGDYKKWIQMLESTLTMAHSAWSEFYHAGPYDVKTISDPTVKIQLSFLNDALVCLIKKRVSDDAVKNINKIILSLTNFSNSAFKILDYLKGRYDRNNSRTSFKQNYGWITNYQSMTHEDLFREITSMMEALLNYDEYELALLNTIPKDDQAKFIVRKENLIKQSAAGMMLGYLPEHLREGYFKQWGHTAEFQTYEIVDIVVGSNVNNSQSVNHGSLANAENKNYKKQNRDKKPHFRKQKTKPKCLYCGKPHKLSECKILFQDNPDAEVFKTFGPPSIDEELSGAYEYTIQEKPETLIWNSGASTHMCCNKQFFIEYKDLKAHTSEISQYPTTSCREAREASIHAYKEPASRHHDQDHTQNPARGLKELDSVAIIKSGGSTTYSVQAVWRGC</sequence>
<name>A0A0W0CY11_CANGB</name>
<dbReference type="VEuPathDB" id="FungiDB:CAGL0M05115g"/>
<dbReference type="VEuPathDB" id="FungiDB:GVI51_M05049"/>
<dbReference type="AlphaFoldDB" id="A0A0W0CY11"/>
<dbReference type="InterPro" id="IPR035179">
    <property type="entry name" value="DUF5314"/>
</dbReference>
<organism evidence="2 3">
    <name type="scientific">Candida glabrata</name>
    <name type="common">Yeast</name>
    <name type="synonym">Torulopsis glabrata</name>
    <dbReference type="NCBI Taxonomy" id="5478"/>
    <lineage>
        <taxon>Eukaryota</taxon>
        <taxon>Fungi</taxon>
        <taxon>Dikarya</taxon>
        <taxon>Ascomycota</taxon>
        <taxon>Saccharomycotina</taxon>
        <taxon>Saccharomycetes</taxon>
        <taxon>Saccharomycetales</taxon>
        <taxon>Saccharomycetaceae</taxon>
        <taxon>Nakaseomyces</taxon>
    </lineage>
</organism>
<dbReference type="Proteomes" id="UP000054886">
    <property type="component" value="Unassembled WGS sequence"/>
</dbReference>
<protein>
    <submittedName>
        <fullName evidence="2">Uncharacterized protein</fullName>
    </submittedName>
</protein>